<dbReference type="Pfam" id="PF03441">
    <property type="entry name" value="FAD_binding_7"/>
    <property type="match status" value="1"/>
</dbReference>
<dbReference type="SUPFAM" id="SSF48173">
    <property type="entry name" value="Cryptochrome/photolyase FAD-binding domain"/>
    <property type="match status" value="1"/>
</dbReference>
<sequence>MRSAIWFRNDLRVFDNPALSHCCANSEEVIAIYIISPTQWENHHDAKVKISLWIRSLLSLQKELEKLNIPLLILESNKYQNISSDLYDLLKEKNCKNLYFNNEYPVNELRRDRTIYREFKEKGIGVFTFHDQVIHPPGTLKTKAGGNFSVYSPFKRKWFEQLTEEQLKLYDVPEPKARININGASLSSFEKDFSTSLDGLWVVGEENVQDQVKEFLSKKGMAYKDDRNFPSIDGCSKISPYLNSGVISPKWCLLEAKKYNNNLLDEGDRGIVHWVSEILWREFYRHIIYNFPKVSMNQPFLSYTDNLKWSDNKEHLERWKAGRTGIPIVDAGIREMINTGWMHNRLRMIVAMFLSKNLLIDWRKGEKFFMENLIDGDIASNNGGWQWSASTGTDAAPYFRIMNPETQSIKFDAKGKYIKKWIPELADCPVDEIHMPTEPLKHNYYEPIVDLKESRKQAIDAFGELRKD</sequence>
<dbReference type="GO" id="GO:0009416">
    <property type="term" value="P:response to light stimulus"/>
    <property type="evidence" value="ECO:0007669"/>
    <property type="project" value="TreeGrafter"/>
</dbReference>
<evidence type="ECO:0000256" key="2">
    <source>
        <dbReference type="ARBA" id="ARBA00005862"/>
    </source>
</evidence>
<comment type="cofactor">
    <cofactor evidence="12">
        <name>FAD</name>
        <dbReference type="ChEBI" id="CHEBI:57692"/>
    </cofactor>
    <text evidence="12">Binds 1 FAD per subunit.</text>
</comment>
<evidence type="ECO:0000256" key="14">
    <source>
        <dbReference type="RuleBase" id="RU004182"/>
    </source>
</evidence>
<dbReference type="GO" id="GO:0003904">
    <property type="term" value="F:deoxyribodipyrimidine photo-lyase activity"/>
    <property type="evidence" value="ECO:0007669"/>
    <property type="project" value="UniProtKB-EC"/>
</dbReference>
<dbReference type="FunFam" id="1.10.579.10:FF:000003">
    <property type="entry name" value="Deoxyribodipyrimidine photo-lyase"/>
    <property type="match status" value="1"/>
</dbReference>
<feature type="site" description="Electron transfer via tryptophanyl radical" evidence="13">
    <location>
        <position position="309"/>
    </location>
</feature>
<dbReference type="GO" id="GO:0003677">
    <property type="term" value="F:DNA binding"/>
    <property type="evidence" value="ECO:0007669"/>
    <property type="project" value="TreeGrafter"/>
</dbReference>
<dbReference type="InterPro" id="IPR002081">
    <property type="entry name" value="Cryptochrome/DNA_photolyase_1"/>
</dbReference>
<evidence type="ECO:0000256" key="11">
    <source>
        <dbReference type="ARBA" id="ARBA00083107"/>
    </source>
</evidence>
<reference evidence="16 17" key="1">
    <citation type="submission" date="2019-02" db="EMBL/GenBank/DDBJ databases">
        <title>Prokaryotic population dynamics and viral predation in marine succession experiment using metagenomics: the confinement effect.</title>
        <authorList>
            <person name="Haro-Moreno J.M."/>
            <person name="Rodriguez-Valera F."/>
            <person name="Lopez-Perez M."/>
        </authorList>
    </citation>
    <scope>NUCLEOTIDE SEQUENCE [LARGE SCALE GENOMIC DNA]</scope>
    <source>
        <strain evidence="16">MED-G159</strain>
    </source>
</reference>
<comment type="function">
    <text evidence="10">Involved in repair of UV radiation-induced DNA damage. Catalyzes the light-dependent monomerization (300-600 nm) of cyclobutyl pyrimidine dimers (in cis-syn configuration), which are formed between adjacent bases on the same DNA strand upon exposure to ultraviolet radiation.</text>
</comment>
<comment type="similarity">
    <text evidence="14">Belongs to the DNA photolyase family.</text>
</comment>
<evidence type="ECO:0000256" key="4">
    <source>
        <dbReference type="ARBA" id="ARBA00014046"/>
    </source>
</evidence>
<dbReference type="Gene3D" id="1.10.579.10">
    <property type="entry name" value="DNA Cyclobutane Dipyrimidine Photolyase, subunit A, domain 3"/>
    <property type="match status" value="1"/>
</dbReference>
<dbReference type="InterPro" id="IPR036134">
    <property type="entry name" value="Crypto/Photolyase_FAD-like_sf"/>
</dbReference>
<dbReference type="InterPro" id="IPR014729">
    <property type="entry name" value="Rossmann-like_a/b/a_fold"/>
</dbReference>
<dbReference type="GO" id="GO:0071949">
    <property type="term" value="F:FAD binding"/>
    <property type="evidence" value="ECO:0007669"/>
    <property type="project" value="TreeGrafter"/>
</dbReference>
<comment type="similarity">
    <text evidence="2">Belongs to the DNA photolyase class-1 family.</text>
</comment>
<dbReference type="Gene3D" id="1.25.40.80">
    <property type="match status" value="1"/>
</dbReference>
<keyword evidence="7 14" id="KW-0157">Chromophore</keyword>
<evidence type="ECO:0000256" key="12">
    <source>
        <dbReference type="PIRSR" id="PIRSR602081-1"/>
    </source>
</evidence>
<dbReference type="InterPro" id="IPR036155">
    <property type="entry name" value="Crypto/Photolyase_N_sf"/>
</dbReference>
<dbReference type="EMBL" id="SHBE01000003">
    <property type="protein sequence ID" value="RZO26578.1"/>
    <property type="molecule type" value="Genomic_DNA"/>
</dbReference>
<dbReference type="PANTHER" id="PTHR11455">
    <property type="entry name" value="CRYPTOCHROME"/>
    <property type="match status" value="1"/>
</dbReference>
<dbReference type="EC" id="4.1.99.3" evidence="3"/>
<evidence type="ECO:0000259" key="15">
    <source>
        <dbReference type="PROSITE" id="PS51645"/>
    </source>
</evidence>
<feature type="binding site" evidence="12">
    <location>
        <begin position="277"/>
        <end position="284"/>
    </location>
    <ligand>
        <name>FAD</name>
        <dbReference type="ChEBI" id="CHEBI:57692"/>
    </ligand>
</feature>
<dbReference type="InterPro" id="IPR006050">
    <property type="entry name" value="DNA_photolyase_N"/>
</dbReference>
<dbReference type="PRINTS" id="PR00147">
    <property type="entry name" value="DNAPHOTLYASE"/>
</dbReference>
<name>A0A520MZC2_9GAMM</name>
<feature type="binding site" evidence="12">
    <location>
        <position position="223"/>
    </location>
    <ligand>
        <name>FAD</name>
        <dbReference type="ChEBI" id="CHEBI:57692"/>
    </ligand>
</feature>
<protein>
    <recommendedName>
        <fullName evidence="4">Deoxyribodipyrimidine photo-lyase</fullName>
        <ecNumber evidence="3">4.1.99.3</ecNumber>
    </recommendedName>
    <alternativeName>
        <fullName evidence="8">DNA photolyase</fullName>
    </alternativeName>
    <alternativeName>
        <fullName evidence="11">Photoreactivating enzyme</fullName>
    </alternativeName>
</protein>
<feature type="site" description="Electron transfer via tryptophanyl radical" evidence="13">
    <location>
        <position position="385"/>
    </location>
</feature>
<comment type="caution">
    <text evidence="16">The sequence shown here is derived from an EMBL/GenBank/DDBJ whole genome shotgun (WGS) entry which is preliminary data.</text>
</comment>
<evidence type="ECO:0000256" key="10">
    <source>
        <dbReference type="ARBA" id="ARBA00059220"/>
    </source>
</evidence>
<proteinExistence type="inferred from homology"/>
<comment type="catalytic activity">
    <reaction evidence="9">
        <text>cyclobutadipyrimidine (in DNA) = 2 pyrimidine residues (in DNA).</text>
        <dbReference type="EC" id="4.1.99.3"/>
    </reaction>
</comment>
<evidence type="ECO:0000256" key="6">
    <source>
        <dbReference type="ARBA" id="ARBA00022827"/>
    </source>
</evidence>
<evidence type="ECO:0000256" key="8">
    <source>
        <dbReference type="ARBA" id="ARBA00031671"/>
    </source>
</evidence>
<keyword evidence="16" id="KW-0456">Lyase</keyword>
<evidence type="ECO:0000313" key="16">
    <source>
        <dbReference type="EMBL" id="RZO26578.1"/>
    </source>
</evidence>
<evidence type="ECO:0000256" key="3">
    <source>
        <dbReference type="ARBA" id="ARBA00013149"/>
    </source>
</evidence>
<feature type="domain" description="Photolyase/cryptochrome alpha/beta" evidence="15">
    <location>
        <begin position="1"/>
        <end position="134"/>
    </location>
</feature>
<dbReference type="PANTHER" id="PTHR11455:SF9">
    <property type="entry name" value="CRYPTOCHROME CIRCADIAN CLOCK 5 ISOFORM X1"/>
    <property type="match status" value="1"/>
</dbReference>
<dbReference type="SUPFAM" id="SSF52425">
    <property type="entry name" value="Cryptochrome/photolyase, N-terminal domain"/>
    <property type="match status" value="1"/>
</dbReference>
<comment type="cofactor">
    <cofactor evidence="1">
        <name>(6R)-5,10-methylene-5,6,7,8-tetrahydrofolate</name>
        <dbReference type="ChEBI" id="CHEBI:15636"/>
    </cofactor>
</comment>
<gene>
    <name evidence="16" type="ORF">EVA92_02205</name>
</gene>
<dbReference type="Gene3D" id="3.40.50.620">
    <property type="entry name" value="HUPs"/>
    <property type="match status" value="1"/>
</dbReference>
<accession>A0A520MZC2</accession>
<evidence type="ECO:0000256" key="5">
    <source>
        <dbReference type="ARBA" id="ARBA00022630"/>
    </source>
</evidence>
<dbReference type="AlphaFoldDB" id="A0A520MZC2"/>
<keyword evidence="5 12" id="KW-0285">Flavoprotein</keyword>
<feature type="site" description="Electron transfer via tryptophanyl radical" evidence="13">
    <location>
        <position position="362"/>
    </location>
</feature>
<organism evidence="16 17">
    <name type="scientific">SAR86 cluster bacterium</name>
    <dbReference type="NCBI Taxonomy" id="2030880"/>
    <lineage>
        <taxon>Bacteria</taxon>
        <taxon>Pseudomonadati</taxon>
        <taxon>Pseudomonadota</taxon>
        <taxon>Gammaproteobacteria</taxon>
        <taxon>SAR86 cluster</taxon>
    </lineage>
</organism>
<dbReference type="Proteomes" id="UP000315825">
    <property type="component" value="Unassembled WGS sequence"/>
</dbReference>
<feature type="binding site" evidence="12">
    <location>
        <position position="274"/>
    </location>
    <ligand>
        <name>FAD</name>
        <dbReference type="ChEBI" id="CHEBI:57692"/>
    </ligand>
</feature>
<dbReference type="PROSITE" id="PS51645">
    <property type="entry name" value="PHR_CRY_ALPHA_BETA"/>
    <property type="match status" value="1"/>
</dbReference>
<evidence type="ECO:0000256" key="1">
    <source>
        <dbReference type="ARBA" id="ARBA00001932"/>
    </source>
</evidence>
<dbReference type="GO" id="GO:0000719">
    <property type="term" value="P:photoreactive repair"/>
    <property type="evidence" value="ECO:0007669"/>
    <property type="project" value="UniProtKB-ARBA"/>
</dbReference>
<feature type="binding site" evidence="12">
    <location>
        <begin position="375"/>
        <end position="377"/>
    </location>
    <ligand>
        <name>FAD</name>
        <dbReference type="ChEBI" id="CHEBI:57692"/>
    </ligand>
</feature>
<dbReference type="Pfam" id="PF00875">
    <property type="entry name" value="DNA_photolyase"/>
    <property type="match status" value="1"/>
</dbReference>
<evidence type="ECO:0000256" key="13">
    <source>
        <dbReference type="PIRSR" id="PIRSR602081-2"/>
    </source>
</evidence>
<dbReference type="InterPro" id="IPR005101">
    <property type="entry name" value="Cryptochr/Photolyase_FAD-bd"/>
</dbReference>
<evidence type="ECO:0000313" key="17">
    <source>
        <dbReference type="Proteomes" id="UP000315825"/>
    </source>
</evidence>
<evidence type="ECO:0000256" key="9">
    <source>
        <dbReference type="ARBA" id="ARBA00033999"/>
    </source>
</evidence>
<evidence type="ECO:0000256" key="7">
    <source>
        <dbReference type="ARBA" id="ARBA00022991"/>
    </source>
</evidence>
<keyword evidence="6 12" id="KW-0274">FAD</keyword>